<dbReference type="GO" id="GO:0061630">
    <property type="term" value="F:ubiquitin protein ligase activity"/>
    <property type="evidence" value="ECO:0007669"/>
    <property type="project" value="InterPro"/>
</dbReference>
<evidence type="ECO:0000256" key="4">
    <source>
        <dbReference type="PROSITE-ProRule" id="PRU00723"/>
    </source>
</evidence>
<sequence length="622" mass="66108">MLSNGAPPLHRNSSISSDRVPEFMASQRRSLSIPNGLAPQNGSSNGNGNGNGNGVGQPQQMPAPMGGPRFDGPRSPPNKQTDTSHVPCKFFRQGACQAGKACPFSHDLASTTDNVCKYFAKGNCKFGGKCANIHVLPDGRRVNYNRGGPMGISVGPMPGAGHLNLGGRVPPDPYRGQASNLTSSFIGASGVPPSTYGQQYSPFANADEPFRSHQQSIDISVPTIDTSYVSHPGSNYGSPREEDLSRFGLGLSPVAGKGLSVLDAPLPASFDSNGVSWIARHGPMASSVPAQFGIESPPQSLGEVRDGRTSEALKNLHSSAFGDDTRDRFNGIASSPPAGPAEEYFGKRVMHSQRYPRAKMMSASLPKAVDKDWDAEFTYEEDYLPEALKDLMTDQEKARRGSRTATDEEGRPIHSGTGTPSNETTSKFGSPSNGSGSPSRFHSLFQKHHQQREEEERSRVSAFGHVGSPLRNSSLTTSITPSPSQRSISRPNTSASGDSSPYVASPPRQNSMSIIAQQLQRTRLSRAENNATDPGLHPVSAVRNSSNPIGSGRTGERQLSSSSIGTGRFTTPIDEEQGDFVFSMEEDENQSKRNSGGWTYTGGKGSPNLGPIGNGNKGGTTS</sequence>
<feature type="zinc finger region" description="C3H1-type" evidence="4">
    <location>
        <begin position="110"/>
        <end position="137"/>
    </location>
</feature>
<feature type="compositionally biased region" description="Polar residues" evidence="5">
    <location>
        <begin position="557"/>
        <end position="569"/>
    </location>
</feature>
<dbReference type="GO" id="GO:0008270">
    <property type="term" value="F:zinc ion binding"/>
    <property type="evidence" value="ECO:0007669"/>
    <property type="project" value="UniProtKB-KW"/>
</dbReference>
<feature type="compositionally biased region" description="Gly residues" evidence="5">
    <location>
        <begin position="45"/>
        <end position="55"/>
    </location>
</feature>
<dbReference type="Gene3D" id="4.10.1000.10">
    <property type="entry name" value="Zinc finger, CCCH-type"/>
    <property type="match status" value="1"/>
</dbReference>
<dbReference type="InterPro" id="IPR045072">
    <property type="entry name" value="MKRN-like"/>
</dbReference>
<dbReference type="EMBL" id="PDLN01000010">
    <property type="protein sequence ID" value="RDW73741.1"/>
    <property type="molecule type" value="Genomic_DNA"/>
</dbReference>
<comment type="caution">
    <text evidence="7">The sequence shown here is derived from an EMBL/GenBank/DDBJ whole genome shotgun (WGS) entry which is preliminary data.</text>
</comment>
<evidence type="ECO:0000313" key="7">
    <source>
        <dbReference type="EMBL" id="RDW73741.1"/>
    </source>
</evidence>
<dbReference type="PROSITE" id="PS50103">
    <property type="entry name" value="ZF_C3H1"/>
    <property type="match status" value="2"/>
</dbReference>
<evidence type="ECO:0000256" key="1">
    <source>
        <dbReference type="ARBA" id="ARBA00022723"/>
    </source>
</evidence>
<feature type="compositionally biased region" description="Polar residues" evidence="5">
    <location>
        <begin position="485"/>
        <end position="499"/>
    </location>
</feature>
<dbReference type="Pfam" id="PF00642">
    <property type="entry name" value="zf-CCCH"/>
    <property type="match status" value="1"/>
</dbReference>
<proteinExistence type="predicted"/>
<dbReference type="AlphaFoldDB" id="A0A3D8RIR7"/>
<feature type="compositionally biased region" description="Low complexity" evidence="5">
    <location>
        <begin position="429"/>
        <end position="439"/>
    </location>
</feature>
<evidence type="ECO:0000313" key="8">
    <source>
        <dbReference type="Proteomes" id="UP000256328"/>
    </source>
</evidence>
<reference evidence="7 8" key="1">
    <citation type="journal article" date="2018" name="IMA Fungus">
        <title>IMA Genome-F 9: Draft genome sequence of Annulohypoxylon stygium, Aspergillus mulundensis, Berkeleyomyces basicola (syn. Thielaviopsis basicola), Ceratocystis smalleyi, two Cercospora beticola strains, Coleophoma cylindrospora, Fusarium fracticaudum, Phialophora cf. hyalina, and Morchella septimelata.</title>
        <authorList>
            <person name="Wingfield B.D."/>
            <person name="Bills G.F."/>
            <person name="Dong Y."/>
            <person name="Huang W."/>
            <person name="Nel W.J."/>
            <person name="Swalarsk-Parry B.S."/>
            <person name="Vaghefi N."/>
            <person name="Wilken P.M."/>
            <person name="An Z."/>
            <person name="de Beer Z.W."/>
            <person name="De Vos L."/>
            <person name="Chen L."/>
            <person name="Duong T.A."/>
            <person name="Gao Y."/>
            <person name="Hammerbacher A."/>
            <person name="Kikkert J.R."/>
            <person name="Li Y."/>
            <person name="Li H."/>
            <person name="Li K."/>
            <person name="Li Q."/>
            <person name="Liu X."/>
            <person name="Ma X."/>
            <person name="Naidoo K."/>
            <person name="Pethybridge S.J."/>
            <person name="Sun J."/>
            <person name="Steenkamp E.T."/>
            <person name="van der Nest M.A."/>
            <person name="van Wyk S."/>
            <person name="Wingfield M.J."/>
            <person name="Xiong C."/>
            <person name="Yue Q."/>
            <person name="Zhang X."/>
        </authorList>
    </citation>
    <scope>NUCLEOTIDE SEQUENCE [LARGE SCALE GENOMIC DNA]</scope>
    <source>
        <strain evidence="7 8">BP5796</strain>
    </source>
</reference>
<dbReference type="GO" id="GO:0000209">
    <property type="term" value="P:protein polyubiquitination"/>
    <property type="evidence" value="ECO:0007669"/>
    <property type="project" value="InterPro"/>
</dbReference>
<dbReference type="OrthoDB" id="411372at2759"/>
<feature type="region of interest" description="Disordered" evidence="5">
    <location>
        <begin position="390"/>
        <end position="508"/>
    </location>
</feature>
<feature type="region of interest" description="Disordered" evidence="5">
    <location>
        <begin position="320"/>
        <end position="340"/>
    </location>
</feature>
<dbReference type="SUPFAM" id="SSF90229">
    <property type="entry name" value="CCCH zinc finger"/>
    <property type="match status" value="1"/>
</dbReference>
<dbReference type="PANTHER" id="PTHR11224:SF10">
    <property type="entry name" value="IP09428P-RELATED"/>
    <property type="match status" value="1"/>
</dbReference>
<evidence type="ECO:0000256" key="2">
    <source>
        <dbReference type="ARBA" id="ARBA00022771"/>
    </source>
</evidence>
<dbReference type="InterPro" id="IPR036855">
    <property type="entry name" value="Znf_CCCH_sf"/>
</dbReference>
<feature type="region of interest" description="Disordered" evidence="5">
    <location>
        <begin position="585"/>
        <end position="622"/>
    </location>
</feature>
<evidence type="ECO:0000259" key="6">
    <source>
        <dbReference type="PROSITE" id="PS50103"/>
    </source>
</evidence>
<feature type="domain" description="C3H1-type" evidence="6">
    <location>
        <begin position="110"/>
        <end position="137"/>
    </location>
</feature>
<dbReference type="InterPro" id="IPR000571">
    <property type="entry name" value="Znf_CCCH"/>
</dbReference>
<feature type="compositionally biased region" description="Low complexity" evidence="5">
    <location>
        <begin position="473"/>
        <end position="484"/>
    </location>
</feature>
<keyword evidence="2 4" id="KW-0863">Zinc-finger</keyword>
<feature type="compositionally biased region" description="Basic and acidic residues" evidence="5">
    <location>
        <begin position="390"/>
        <end position="412"/>
    </location>
</feature>
<feature type="domain" description="C3H1-type" evidence="6">
    <location>
        <begin position="82"/>
        <end position="109"/>
    </location>
</feature>
<feature type="compositionally biased region" description="Polar residues" evidence="5">
    <location>
        <begin position="416"/>
        <end position="428"/>
    </location>
</feature>
<evidence type="ECO:0000256" key="3">
    <source>
        <dbReference type="ARBA" id="ARBA00022833"/>
    </source>
</evidence>
<protein>
    <recommendedName>
        <fullName evidence="6">C3H1-type domain-containing protein</fullName>
    </recommendedName>
</protein>
<dbReference type="SMART" id="SM00356">
    <property type="entry name" value="ZnF_C3H1"/>
    <property type="match status" value="2"/>
</dbReference>
<evidence type="ECO:0000256" key="5">
    <source>
        <dbReference type="SAM" id="MobiDB-lite"/>
    </source>
</evidence>
<feature type="region of interest" description="Disordered" evidence="5">
    <location>
        <begin position="529"/>
        <end position="573"/>
    </location>
</feature>
<feature type="region of interest" description="Disordered" evidence="5">
    <location>
        <begin position="1"/>
        <end position="85"/>
    </location>
</feature>
<feature type="compositionally biased region" description="Gly residues" evidence="5">
    <location>
        <begin position="612"/>
        <end position="622"/>
    </location>
</feature>
<accession>A0A3D8RIR7</accession>
<feature type="compositionally biased region" description="Low complexity" evidence="5">
    <location>
        <begin position="56"/>
        <end position="68"/>
    </location>
</feature>
<keyword evidence="3 4" id="KW-0862">Zinc</keyword>
<organism evidence="7 8">
    <name type="scientific">Coleophoma crateriformis</name>
    <dbReference type="NCBI Taxonomy" id="565419"/>
    <lineage>
        <taxon>Eukaryota</taxon>
        <taxon>Fungi</taxon>
        <taxon>Dikarya</taxon>
        <taxon>Ascomycota</taxon>
        <taxon>Pezizomycotina</taxon>
        <taxon>Leotiomycetes</taxon>
        <taxon>Helotiales</taxon>
        <taxon>Dermateaceae</taxon>
        <taxon>Coleophoma</taxon>
    </lineage>
</organism>
<keyword evidence="8" id="KW-1185">Reference proteome</keyword>
<feature type="zinc finger region" description="C3H1-type" evidence="4">
    <location>
        <begin position="82"/>
        <end position="109"/>
    </location>
</feature>
<dbReference type="Proteomes" id="UP000256328">
    <property type="component" value="Unassembled WGS sequence"/>
</dbReference>
<keyword evidence="1 4" id="KW-0479">Metal-binding</keyword>
<gene>
    <name evidence="7" type="ORF">BP5796_07183</name>
</gene>
<dbReference type="PANTHER" id="PTHR11224">
    <property type="entry name" value="MAKORIN-RELATED"/>
    <property type="match status" value="1"/>
</dbReference>
<name>A0A3D8RIR7_9HELO</name>